<reference evidence="2 3" key="1">
    <citation type="submission" date="2016-10" db="EMBL/GenBank/DDBJ databases">
        <authorList>
            <person name="Varghese N."/>
            <person name="Submissions S."/>
        </authorList>
    </citation>
    <scope>NUCLEOTIDE SEQUENCE [LARGE SCALE GENOMIC DNA]</scope>
    <source>
        <strain evidence="2 3">DSM 21822</strain>
    </source>
</reference>
<dbReference type="RefSeq" id="WP_149762936.1">
    <property type="nucleotide sequence ID" value="NZ_BSPE01000036.1"/>
</dbReference>
<evidence type="ECO:0000313" key="2">
    <source>
        <dbReference type="EMBL" id="SFL00100.1"/>
    </source>
</evidence>
<dbReference type="Proteomes" id="UP000323300">
    <property type="component" value="Unassembled WGS sequence"/>
</dbReference>
<accession>A0A1I4E583</accession>
<keyword evidence="3" id="KW-1185">Reference proteome</keyword>
<sequence>MKSKPLSNEHAVRRHPAQDGARLEAPGEDFAGRMTDEAHRCARELSASAPFEKDGKAMPVGAGAEALAAVMNKRFGEMAPTVTAWCAMLAWSEGTDASYRMWTDVFKTVRAAR</sequence>
<dbReference type="EMBL" id="FOSL01000022">
    <property type="protein sequence ID" value="SFL00100.1"/>
    <property type="molecule type" value="Genomic_DNA"/>
</dbReference>
<evidence type="ECO:0000313" key="3">
    <source>
        <dbReference type="Proteomes" id="UP000323300"/>
    </source>
</evidence>
<proteinExistence type="predicted"/>
<name>A0A1I4E583_9HYPH</name>
<gene>
    <name evidence="2" type="ORF">SAMN04488498_12227</name>
</gene>
<protein>
    <submittedName>
        <fullName evidence="2">Uncharacterized protein</fullName>
    </submittedName>
</protein>
<feature type="region of interest" description="Disordered" evidence="1">
    <location>
        <begin position="1"/>
        <end position="37"/>
    </location>
</feature>
<evidence type="ECO:0000256" key="1">
    <source>
        <dbReference type="SAM" id="MobiDB-lite"/>
    </source>
</evidence>
<organism evidence="2 3">
    <name type="scientific">Neomesorhizobium albiziae</name>
    <dbReference type="NCBI Taxonomy" id="335020"/>
    <lineage>
        <taxon>Bacteria</taxon>
        <taxon>Pseudomonadati</taxon>
        <taxon>Pseudomonadota</taxon>
        <taxon>Alphaproteobacteria</taxon>
        <taxon>Hyphomicrobiales</taxon>
        <taxon>Phyllobacteriaceae</taxon>
        <taxon>Neomesorhizobium</taxon>
    </lineage>
</organism>
<dbReference type="AlphaFoldDB" id="A0A1I4E583"/>
<dbReference type="OrthoDB" id="7306312at2"/>